<dbReference type="AlphaFoldDB" id="G5II65"/>
<dbReference type="RefSeq" id="WP_006781172.1">
    <property type="nucleotide sequence ID" value="NZ_CP040506.1"/>
</dbReference>
<keyword evidence="3" id="KW-0813">Transport</keyword>
<protein>
    <recommendedName>
        <fullName evidence="9">Extracellular solute-binding protein</fullName>
    </recommendedName>
</protein>
<feature type="chain" id="PRO_5038653284" description="Extracellular solute-binding protein" evidence="6">
    <location>
        <begin position="25"/>
        <end position="474"/>
    </location>
</feature>
<evidence type="ECO:0000256" key="6">
    <source>
        <dbReference type="SAM" id="SignalP"/>
    </source>
</evidence>
<evidence type="ECO:0000256" key="2">
    <source>
        <dbReference type="ARBA" id="ARBA00008520"/>
    </source>
</evidence>
<proteinExistence type="inferred from homology"/>
<dbReference type="Pfam" id="PF13416">
    <property type="entry name" value="SBP_bac_8"/>
    <property type="match status" value="1"/>
</dbReference>
<dbReference type="HOGENOM" id="CLU_031285_3_1_9"/>
<dbReference type="PANTHER" id="PTHR43649">
    <property type="entry name" value="ARABINOSE-BINDING PROTEIN-RELATED"/>
    <property type="match status" value="1"/>
</dbReference>
<dbReference type="InterPro" id="IPR006059">
    <property type="entry name" value="SBP"/>
</dbReference>
<comment type="similarity">
    <text evidence="2">Belongs to the bacterial solute-binding protein 1 family.</text>
</comment>
<dbReference type="Proteomes" id="UP000005384">
    <property type="component" value="Unassembled WGS sequence"/>
</dbReference>
<evidence type="ECO:0000256" key="5">
    <source>
        <dbReference type="SAM" id="MobiDB-lite"/>
    </source>
</evidence>
<dbReference type="Gene3D" id="3.40.190.10">
    <property type="entry name" value="Periplasmic binding protein-like II"/>
    <property type="match status" value="2"/>
</dbReference>
<dbReference type="CDD" id="cd14748">
    <property type="entry name" value="PBP2_UgpB"/>
    <property type="match status" value="1"/>
</dbReference>
<evidence type="ECO:0000313" key="7">
    <source>
        <dbReference type="EMBL" id="EHI58801.1"/>
    </source>
</evidence>
<evidence type="ECO:0008006" key="9">
    <source>
        <dbReference type="Google" id="ProtNLM"/>
    </source>
</evidence>
<keyword evidence="8" id="KW-1185">Reference proteome</keyword>
<dbReference type="PATRIC" id="fig|742737.3.peg.3169"/>
<dbReference type="GO" id="GO:0030313">
    <property type="term" value="C:cell envelope"/>
    <property type="evidence" value="ECO:0007669"/>
    <property type="project" value="UniProtKB-SubCell"/>
</dbReference>
<sequence>MRKELALLLTMAMAASLMTGCGSSADKGSETPAAAAPETSQTEMADTTASQPEEPKEMVSIDVWHSMEGSNGKAMSALIEEFNATRGKELGITAVDCFQGSDCAVKLKTLIQTNDKENMPDVCQIYNASLPVLAATDYTVCIDDMWGQGSNLVSREDLLGSALECYTYEGKELSMPFNASTILLFHNLDAYAEAGLTEADIPKTWDEVVDVARKLKKVENGKVERYGLNLRMFRYEVIDMISAQGENGTQFADNNNGRDGLVSKITCEDELLKVYQIWEKLIAEQGTVNDSGDSQNQGFATGVNAMLLRSSAGITAIGELAGDMNWCVSKLPVMDEGDKGGAAIAGASLGMFDKGDEAKKMAAWEFIMYTVSPEVQAKWSMDTGYLPVNIHSEELPDYKAYIEKTPALAVALEQNAEALPTTQEPVLNMASEIGTIIQTAATDMSDGKLDAQGATKQVVEACELAFEQYNRGNQ</sequence>
<name>G5II65_9FIRM</name>
<feature type="region of interest" description="Disordered" evidence="5">
    <location>
        <begin position="22"/>
        <end position="55"/>
    </location>
</feature>
<comment type="caution">
    <text evidence="7">The sequence shown here is derived from an EMBL/GenBank/DDBJ whole genome shotgun (WGS) entry which is preliminary data.</text>
</comment>
<evidence type="ECO:0000256" key="1">
    <source>
        <dbReference type="ARBA" id="ARBA00004196"/>
    </source>
</evidence>
<reference evidence="7 8" key="1">
    <citation type="submission" date="2011-08" db="EMBL/GenBank/DDBJ databases">
        <title>The Genome Sequence of Clostridium hathewayi WAL-18680.</title>
        <authorList>
            <consortium name="The Broad Institute Genome Sequencing Platform"/>
            <person name="Earl A."/>
            <person name="Ward D."/>
            <person name="Feldgarden M."/>
            <person name="Gevers D."/>
            <person name="Finegold S.M."/>
            <person name="Summanen P.H."/>
            <person name="Molitoris D.R."/>
            <person name="Song M."/>
            <person name="Daigneault M."/>
            <person name="Allen-Vercoe E."/>
            <person name="Young S.K."/>
            <person name="Zeng Q."/>
            <person name="Gargeya S."/>
            <person name="Fitzgerald M."/>
            <person name="Haas B."/>
            <person name="Abouelleil A."/>
            <person name="Alvarado L."/>
            <person name="Arachchi H.M."/>
            <person name="Berlin A."/>
            <person name="Brown A."/>
            <person name="Chapman S.B."/>
            <person name="Chen Z."/>
            <person name="Dunbar C."/>
            <person name="Freedman E."/>
            <person name="Gearin G."/>
            <person name="Gellesch M."/>
            <person name="Goldberg J."/>
            <person name="Griggs A."/>
            <person name="Gujja S."/>
            <person name="Heiman D."/>
            <person name="Howarth C."/>
            <person name="Larson L."/>
            <person name="Lui A."/>
            <person name="MacDonald P.J.P."/>
            <person name="Montmayeur A."/>
            <person name="Murphy C."/>
            <person name="Neiman D."/>
            <person name="Pearson M."/>
            <person name="Priest M."/>
            <person name="Roberts A."/>
            <person name="Saif S."/>
            <person name="Shea T."/>
            <person name="Shenoy N."/>
            <person name="Sisk P."/>
            <person name="Stolte C."/>
            <person name="Sykes S."/>
            <person name="Wortman J."/>
            <person name="Nusbaum C."/>
            <person name="Birren B."/>
        </authorList>
    </citation>
    <scope>NUCLEOTIDE SEQUENCE [LARGE SCALE GENOMIC DNA]</scope>
    <source>
        <strain evidence="7 8">WAL-18680</strain>
    </source>
</reference>
<organism evidence="7 8">
    <name type="scientific">Hungatella hathewayi WAL-18680</name>
    <dbReference type="NCBI Taxonomy" id="742737"/>
    <lineage>
        <taxon>Bacteria</taxon>
        <taxon>Bacillati</taxon>
        <taxon>Bacillota</taxon>
        <taxon>Clostridia</taxon>
        <taxon>Lachnospirales</taxon>
        <taxon>Lachnospiraceae</taxon>
        <taxon>Hungatella</taxon>
    </lineage>
</organism>
<evidence type="ECO:0000256" key="4">
    <source>
        <dbReference type="ARBA" id="ARBA00022729"/>
    </source>
</evidence>
<dbReference type="SUPFAM" id="SSF53850">
    <property type="entry name" value="Periplasmic binding protein-like II"/>
    <property type="match status" value="1"/>
</dbReference>
<gene>
    <name evidence="7" type="ORF">HMPREF9473_03193</name>
</gene>
<comment type="subcellular location">
    <subcellularLocation>
        <location evidence="1">Cell envelope</location>
    </subcellularLocation>
</comment>
<feature type="signal peptide" evidence="6">
    <location>
        <begin position="1"/>
        <end position="24"/>
    </location>
</feature>
<dbReference type="EMBL" id="ADLN01000084">
    <property type="protein sequence ID" value="EHI58801.1"/>
    <property type="molecule type" value="Genomic_DNA"/>
</dbReference>
<dbReference type="PROSITE" id="PS51257">
    <property type="entry name" value="PROKAR_LIPOPROTEIN"/>
    <property type="match status" value="1"/>
</dbReference>
<evidence type="ECO:0000313" key="8">
    <source>
        <dbReference type="Proteomes" id="UP000005384"/>
    </source>
</evidence>
<dbReference type="InterPro" id="IPR050490">
    <property type="entry name" value="Bact_solute-bd_prot1"/>
</dbReference>
<feature type="compositionally biased region" description="Polar residues" evidence="5">
    <location>
        <begin position="38"/>
        <end position="51"/>
    </location>
</feature>
<dbReference type="OrthoDB" id="9795467at2"/>
<keyword evidence="4 6" id="KW-0732">Signal</keyword>
<evidence type="ECO:0000256" key="3">
    <source>
        <dbReference type="ARBA" id="ARBA00022448"/>
    </source>
</evidence>
<dbReference type="PANTHER" id="PTHR43649:SF31">
    <property type="entry name" value="SN-GLYCEROL-3-PHOSPHATE-BINDING PERIPLASMIC PROTEIN UGPB"/>
    <property type="match status" value="1"/>
</dbReference>
<accession>G5II65</accession>